<dbReference type="InterPro" id="IPR008707">
    <property type="entry name" value="B-propeller_PilY1"/>
</dbReference>
<evidence type="ECO:0000256" key="3">
    <source>
        <dbReference type="SAM" id="MobiDB-lite"/>
    </source>
</evidence>
<gene>
    <name evidence="6" type="ORF">GLW01_13240</name>
</gene>
<dbReference type="Proteomes" id="UP000460751">
    <property type="component" value="Unassembled WGS sequence"/>
</dbReference>
<keyword evidence="4" id="KW-0732">Signal</keyword>
<evidence type="ECO:0000313" key="6">
    <source>
        <dbReference type="EMBL" id="MYL27754.1"/>
    </source>
</evidence>
<keyword evidence="1" id="KW-0479">Metal-binding</keyword>
<keyword evidence="2" id="KW-0106">Calcium</keyword>
<dbReference type="RefSeq" id="WP_160899692.1">
    <property type="nucleotide sequence ID" value="NZ_WMEX01000007.1"/>
</dbReference>
<feature type="signal peptide" evidence="4">
    <location>
        <begin position="1"/>
        <end position="24"/>
    </location>
</feature>
<proteinExistence type="predicted"/>
<dbReference type="GO" id="GO:0046872">
    <property type="term" value="F:metal ion binding"/>
    <property type="evidence" value="ECO:0007669"/>
    <property type="project" value="UniProtKB-KW"/>
</dbReference>
<protein>
    <recommendedName>
        <fullName evidence="5">PilY1 beta-propeller domain-containing protein</fullName>
    </recommendedName>
</protein>
<evidence type="ECO:0000256" key="4">
    <source>
        <dbReference type="SAM" id="SignalP"/>
    </source>
</evidence>
<reference evidence="6 7" key="1">
    <citation type="submission" date="2019-11" db="EMBL/GenBank/DDBJ databases">
        <title>Genome sequences of 17 halophilic strains isolated from different environments.</title>
        <authorList>
            <person name="Furrow R.E."/>
        </authorList>
    </citation>
    <scope>NUCLEOTIDE SEQUENCE [LARGE SCALE GENOMIC DNA]</scope>
    <source>
        <strain evidence="6 7">22507_15_FS</strain>
    </source>
</reference>
<dbReference type="EMBL" id="WMEX01000007">
    <property type="protein sequence ID" value="MYL27754.1"/>
    <property type="molecule type" value="Genomic_DNA"/>
</dbReference>
<comment type="caution">
    <text evidence="6">The sequence shown here is derived from an EMBL/GenBank/DDBJ whole genome shotgun (WGS) entry which is preliminary data.</text>
</comment>
<evidence type="ECO:0000259" key="5">
    <source>
        <dbReference type="Pfam" id="PF05567"/>
    </source>
</evidence>
<accession>A0A9X4YDL8</accession>
<evidence type="ECO:0000256" key="2">
    <source>
        <dbReference type="ARBA" id="ARBA00022837"/>
    </source>
</evidence>
<name>A0A9X4YDL8_9GAMM</name>
<organism evidence="6 7">
    <name type="scientific">Vreelandella halophila</name>
    <dbReference type="NCBI Taxonomy" id="86177"/>
    <lineage>
        <taxon>Bacteria</taxon>
        <taxon>Pseudomonadati</taxon>
        <taxon>Pseudomonadota</taxon>
        <taxon>Gammaproteobacteria</taxon>
        <taxon>Oceanospirillales</taxon>
        <taxon>Halomonadaceae</taxon>
        <taxon>Vreelandella</taxon>
    </lineage>
</organism>
<dbReference type="Pfam" id="PF05567">
    <property type="entry name" value="T4P_PilY1"/>
    <property type="match status" value="1"/>
</dbReference>
<sequence>MRSFRAVTAIIASLTLTGAVSAVADDVALSDTPMFIASSADPNLMFILDDSGSMRWGFMPDSLVDAADIQGDDDTGNEQECSNYGSHAGMDTCFYSVTDRKFMVSNETNNIYYDPGRTYEPPLKSDGTRYPDVDFRSAPVDGYAADNGSNPEEVDLATDYRAIMDPYYYYQYHRCNGDEWCLYDGFTVGSTSSGSSGEGAFYYEMTEDSCDQASREDSCFSDRQEPQTVSEQQNFANWFAYYRTRRLSSIAGITKAFFNQPDDMRIGYYALNSDNNRGVRGFSGDDRDAFFDWLQTSAVGGSTPLRTALDNIGQYYERTDDQGPWADDPGASDGQSVDAFAECRQSFSILMTDGYYGTDNPDPGNLDGEAGPVIEGPNGESYQYTPTDPFQDDYADTLADVAMNYWVRDLQPNVANRVPVEEDQHMPAFWQHMITYGVGLGVEGTITETEAESALANGTSVDWPDPDGNDEAKIDDLLHAGINSRGGFFSADDPETFDTELSGILADIAEIVGSSTSVTFDTATLEEDSLLFGARFDSGPWTGDLDARPLNTDENLENPEVGDPVWSAAEQLDARDWQTRQIMTMANGTGIPLAWDETVLTTEQVADLRFGTGTEAEKDARAADRVAYLRGDQSQEGQETGDFRQRESLLGDIVNSTPVRVSEPASAWPDSEKFGEENNRYSDFRAEYADRTPIIYAGANDGLLHGFKATEDGGDEVFAFMPSAIFSDQAGEGLHYLTSQSYQHNYYVDLPPLVSDAFIKGRDQDGNPTATADWRTVLLGGSRFGEKAIFALDVTDPSALSESNAASTVLWEFTEANDDRMGYISEPPTIAKAYWGNQKGERWTAFFGNGYNSDTDATGFFMLDLEGGLDGQWTEGDDYRFVTFESGTDATGLSAVAVYDQSGDGVADRVYGGDLDGDFWVAESSNQGFASPYEQSNSPLPLFDGTQPITSAPLIIPNNNIHPKEGEPELYVLFGTGQYLNNDDLSDTSNQSFYAVRDVGASGIQRGDLAERTLSEKQGTPAGAEILISEATGNTDPERGWYVDLFTAGERITLSPQVRGEYIFVNSTIPSDNPCVAGGSTRVMAFGLGGLTPDRAVFAEYGDKVTSYRKVDGIASQSAFLGDYRFTPLSTGEVDVEETNIPDDDDRLGRQGWQELIE</sequence>
<dbReference type="AlphaFoldDB" id="A0A9X4YDL8"/>
<feature type="domain" description="PilY1 beta-propeller" evidence="5">
    <location>
        <begin position="650"/>
        <end position="1008"/>
    </location>
</feature>
<evidence type="ECO:0000256" key="1">
    <source>
        <dbReference type="ARBA" id="ARBA00022723"/>
    </source>
</evidence>
<evidence type="ECO:0000313" key="7">
    <source>
        <dbReference type="Proteomes" id="UP000460751"/>
    </source>
</evidence>
<keyword evidence="7" id="KW-1185">Reference proteome</keyword>
<feature type="region of interest" description="Disordered" evidence="3">
    <location>
        <begin position="358"/>
        <end position="383"/>
    </location>
</feature>
<feature type="chain" id="PRO_5040902164" description="PilY1 beta-propeller domain-containing protein" evidence="4">
    <location>
        <begin position="25"/>
        <end position="1158"/>
    </location>
</feature>